<protein>
    <recommendedName>
        <fullName evidence="2">Disease resistance protein At4g27190-like leucine-rich repeats domain-containing protein</fullName>
    </recommendedName>
</protein>
<evidence type="ECO:0000313" key="3">
    <source>
        <dbReference type="EMBL" id="PPS01120.1"/>
    </source>
</evidence>
<dbReference type="Proteomes" id="UP000239757">
    <property type="component" value="Unassembled WGS sequence"/>
</dbReference>
<evidence type="ECO:0000313" key="4">
    <source>
        <dbReference type="Proteomes" id="UP000239757"/>
    </source>
</evidence>
<dbReference type="InterPro" id="IPR032675">
    <property type="entry name" value="LRR_dom_sf"/>
</dbReference>
<dbReference type="AlphaFoldDB" id="A0A2P5XCP5"/>
<evidence type="ECO:0000256" key="1">
    <source>
        <dbReference type="ARBA" id="ARBA00022821"/>
    </source>
</evidence>
<dbReference type="Gene3D" id="3.80.10.10">
    <property type="entry name" value="Ribonuclease Inhibitor"/>
    <property type="match status" value="1"/>
</dbReference>
<name>A0A2P5XCP5_GOSBA</name>
<accession>A0A2P5XCP5</accession>
<gene>
    <name evidence="3" type="ORF">GOBAR_AA19542</name>
</gene>
<dbReference type="SUPFAM" id="SSF52047">
    <property type="entry name" value="RNI-like"/>
    <property type="match status" value="1"/>
</dbReference>
<dbReference type="InterPro" id="IPR057135">
    <property type="entry name" value="At4g27190-like_LRR"/>
</dbReference>
<feature type="domain" description="Disease resistance protein At4g27190-like leucine-rich repeats" evidence="2">
    <location>
        <begin position="13"/>
        <end position="125"/>
    </location>
</feature>
<sequence length="210" mass="23910">MDAKTPSSSTSSLPLSKLKSFHAKNMEDLDTPMLDESLQHLTSLKRLTIDGCTKVDLEGMQWEPLKNLSFFKINNIPQLVSLPLGLQQLVELKTLEIHNCNGLRSLFPVFQHLTSLEEFSISNCNELELSAPKFQIFQDHTSLRSLSLENIPKCWQLPEWIQHLTNLQELPLRNLPNLTSRRDALPNQFATVIYKRSSSVGGKISEGNWR</sequence>
<dbReference type="GO" id="GO:0006952">
    <property type="term" value="P:defense response"/>
    <property type="evidence" value="ECO:0007669"/>
    <property type="project" value="UniProtKB-KW"/>
</dbReference>
<evidence type="ECO:0000259" key="2">
    <source>
        <dbReference type="Pfam" id="PF23247"/>
    </source>
</evidence>
<dbReference type="PANTHER" id="PTHR36766">
    <property type="entry name" value="PLANT BROAD-SPECTRUM MILDEW RESISTANCE PROTEIN RPW8"/>
    <property type="match status" value="1"/>
</dbReference>
<organism evidence="3 4">
    <name type="scientific">Gossypium barbadense</name>
    <name type="common">Sea Island cotton</name>
    <name type="synonym">Hibiscus barbadensis</name>
    <dbReference type="NCBI Taxonomy" id="3634"/>
    <lineage>
        <taxon>Eukaryota</taxon>
        <taxon>Viridiplantae</taxon>
        <taxon>Streptophyta</taxon>
        <taxon>Embryophyta</taxon>
        <taxon>Tracheophyta</taxon>
        <taxon>Spermatophyta</taxon>
        <taxon>Magnoliopsida</taxon>
        <taxon>eudicotyledons</taxon>
        <taxon>Gunneridae</taxon>
        <taxon>Pentapetalae</taxon>
        <taxon>rosids</taxon>
        <taxon>malvids</taxon>
        <taxon>Malvales</taxon>
        <taxon>Malvaceae</taxon>
        <taxon>Malvoideae</taxon>
        <taxon>Gossypium</taxon>
    </lineage>
</organism>
<dbReference type="Pfam" id="PF23247">
    <property type="entry name" value="LRR_RPS2"/>
    <property type="match status" value="1"/>
</dbReference>
<dbReference type="PANTHER" id="PTHR36766:SF40">
    <property type="entry name" value="DISEASE RESISTANCE PROTEIN RGA3"/>
    <property type="match status" value="1"/>
</dbReference>
<reference evidence="3 4" key="1">
    <citation type="submission" date="2015-01" db="EMBL/GenBank/DDBJ databases">
        <title>Genome of allotetraploid Gossypium barbadense reveals genomic plasticity and fiber elongation in cotton evolution.</title>
        <authorList>
            <person name="Chen X."/>
            <person name="Liu X."/>
            <person name="Zhao B."/>
            <person name="Zheng H."/>
            <person name="Hu Y."/>
            <person name="Lu G."/>
            <person name="Yang C."/>
            <person name="Chen J."/>
            <person name="Shan C."/>
            <person name="Zhang L."/>
            <person name="Zhou Y."/>
            <person name="Wang L."/>
            <person name="Guo W."/>
            <person name="Bai Y."/>
            <person name="Ruan J."/>
            <person name="Shangguan X."/>
            <person name="Mao Y."/>
            <person name="Jiang J."/>
            <person name="Zhu Y."/>
            <person name="Lei J."/>
            <person name="Kang H."/>
            <person name="Chen S."/>
            <person name="He X."/>
            <person name="Wang R."/>
            <person name="Wang Y."/>
            <person name="Chen J."/>
            <person name="Wang L."/>
            <person name="Yu S."/>
            <person name="Wang B."/>
            <person name="Wei J."/>
            <person name="Song S."/>
            <person name="Lu X."/>
            <person name="Gao Z."/>
            <person name="Gu W."/>
            <person name="Deng X."/>
            <person name="Ma D."/>
            <person name="Wang S."/>
            <person name="Liang W."/>
            <person name="Fang L."/>
            <person name="Cai C."/>
            <person name="Zhu X."/>
            <person name="Zhou B."/>
            <person name="Zhang Y."/>
            <person name="Chen Z."/>
            <person name="Xu S."/>
            <person name="Zhu R."/>
            <person name="Wang S."/>
            <person name="Zhang T."/>
            <person name="Zhao G."/>
        </authorList>
    </citation>
    <scope>NUCLEOTIDE SEQUENCE [LARGE SCALE GENOMIC DNA]</scope>
    <source>
        <strain evidence="4">cv. Xinhai21</strain>
        <tissue evidence="3">Leaf</tissue>
    </source>
</reference>
<proteinExistence type="predicted"/>
<dbReference type="OrthoDB" id="5279713at2759"/>
<keyword evidence="1" id="KW-0611">Plant defense</keyword>
<dbReference type="EMBL" id="KZ665166">
    <property type="protein sequence ID" value="PPS01120.1"/>
    <property type="molecule type" value="Genomic_DNA"/>
</dbReference>